<name>F9WV80_TRYVY</name>
<evidence type="ECO:0000313" key="3">
    <source>
        <dbReference type="Proteomes" id="UP000009027"/>
    </source>
</evidence>
<dbReference type="SUPFAM" id="SSF56219">
    <property type="entry name" value="DNase I-like"/>
    <property type="match status" value="1"/>
</dbReference>
<accession>F9WV80</accession>
<proteinExistence type="predicted"/>
<gene>
    <name evidence="2" type="ORF">TvY486_0043890</name>
</gene>
<feature type="non-terminal residue" evidence="2">
    <location>
        <position position="378"/>
    </location>
</feature>
<dbReference type="AlphaFoldDB" id="F9WV80"/>
<feature type="compositionally biased region" description="Basic and acidic residues" evidence="1">
    <location>
        <begin position="25"/>
        <end position="47"/>
    </location>
</feature>
<protein>
    <submittedName>
        <fullName evidence="2">Uncharacterized protein</fullName>
    </submittedName>
</protein>
<feature type="region of interest" description="Disordered" evidence="1">
    <location>
        <begin position="1"/>
        <end position="52"/>
    </location>
</feature>
<dbReference type="EMBL" id="CAEX01007757">
    <property type="protein sequence ID" value="CCD21486.1"/>
    <property type="molecule type" value="Genomic_DNA"/>
</dbReference>
<keyword evidence="3" id="KW-1185">Reference proteome</keyword>
<organism evidence="2 3">
    <name type="scientific">Trypanosoma vivax (strain Y486)</name>
    <dbReference type="NCBI Taxonomy" id="1055687"/>
    <lineage>
        <taxon>Eukaryota</taxon>
        <taxon>Discoba</taxon>
        <taxon>Euglenozoa</taxon>
        <taxon>Kinetoplastea</taxon>
        <taxon>Metakinetoplastina</taxon>
        <taxon>Trypanosomatida</taxon>
        <taxon>Trypanosomatidae</taxon>
        <taxon>Trypanosoma</taxon>
        <taxon>Duttonella</taxon>
    </lineage>
</organism>
<dbReference type="VEuPathDB" id="TriTrypDB:TvY486_0043890"/>
<evidence type="ECO:0000256" key="1">
    <source>
        <dbReference type="SAM" id="MobiDB-lite"/>
    </source>
</evidence>
<dbReference type="InterPro" id="IPR036691">
    <property type="entry name" value="Endo/exonu/phosph_ase_sf"/>
</dbReference>
<evidence type="ECO:0000313" key="2">
    <source>
        <dbReference type="EMBL" id="CCD21486.1"/>
    </source>
</evidence>
<reference evidence="2 3" key="1">
    <citation type="journal article" date="2012" name="Proc. Natl. Acad. Sci. U.S.A.">
        <title>Antigenic diversity is generated by distinct evolutionary mechanisms in African trypanosome species.</title>
        <authorList>
            <person name="Jackson A.P."/>
            <person name="Berry A."/>
            <person name="Aslett M."/>
            <person name="Allison H.C."/>
            <person name="Burton P."/>
            <person name="Vavrova-Anderson J."/>
            <person name="Brown R."/>
            <person name="Browne H."/>
            <person name="Corton N."/>
            <person name="Hauser H."/>
            <person name="Gamble J."/>
            <person name="Gilderthorp R."/>
            <person name="Marcello L."/>
            <person name="McQuillan J."/>
            <person name="Otto T.D."/>
            <person name="Quail M.A."/>
            <person name="Sanders M.J."/>
            <person name="van Tonder A."/>
            <person name="Ginger M.L."/>
            <person name="Field M.C."/>
            <person name="Barry J.D."/>
            <person name="Hertz-Fowler C."/>
            <person name="Berriman M."/>
        </authorList>
    </citation>
    <scope>NUCLEOTIDE SEQUENCE</scope>
    <source>
        <strain evidence="2 3">Y486</strain>
    </source>
</reference>
<dbReference type="Proteomes" id="UP000009027">
    <property type="component" value="Unassembled WGS sequence"/>
</dbReference>
<feature type="compositionally biased region" description="Basic residues" evidence="1">
    <location>
        <begin position="1"/>
        <end position="24"/>
    </location>
</feature>
<sequence length="378" mass="40223">MPFLKTKKASFPWRRRPPQRGARARRPEWEEAKRPQHARSDRAEEGKGLTATRGEVCSTTGALGRMKLRDYFPARAGVLGWMRGGSRCLSAGAFGAIPALRCAGPSETPGNSPGRSGLPRRGRFMRTCFCLASCGGRAALSIGGCQHARRARTPYRGGAPILARDGAGVEAGVLDRKVPGRATVTLRPSAGMCLTIASAHFPRKAGVSSASMNTLPGASAPLVAGARANSHHVLWDPFRPSDGKGERIVDWCVLNGLPIANAGSAAGRQPGTAALPPLDVAFYRGCEVCGLKSALSPHSDHYWITFDAFVGTSLDAIAPSKPARALNAWNKARWCEFRKLGDEFIFRGMVRSAKAADAPSDAVPRGIRMSTKSTIPKG</sequence>